<dbReference type="Proteomes" id="UP001318040">
    <property type="component" value="Chromosome 1"/>
</dbReference>
<dbReference type="KEGG" id="pmrn:116940583"/>
<accession>A0AAJ7SVW6</accession>
<protein>
    <recommendedName>
        <fullName evidence="4">Protein KTI12 homolog</fullName>
    </recommendedName>
</protein>
<dbReference type="SUPFAM" id="SSF52540">
    <property type="entry name" value="P-loop containing nucleoside triphosphate hydrolases"/>
    <property type="match status" value="1"/>
</dbReference>
<dbReference type="GO" id="GO:0006400">
    <property type="term" value="P:tRNA modification"/>
    <property type="evidence" value="ECO:0007669"/>
    <property type="project" value="UniProtKB-ARBA"/>
</dbReference>
<evidence type="ECO:0000313" key="6">
    <source>
        <dbReference type="RefSeq" id="XP_032806469.1"/>
    </source>
</evidence>
<evidence type="ECO:0000313" key="5">
    <source>
        <dbReference type="Proteomes" id="UP001318040"/>
    </source>
</evidence>
<dbReference type="PANTHER" id="PTHR12435">
    <property type="match status" value="1"/>
</dbReference>
<evidence type="ECO:0000256" key="4">
    <source>
        <dbReference type="ARBA" id="ARBA00026170"/>
    </source>
</evidence>
<keyword evidence="1" id="KW-0547">Nucleotide-binding</keyword>
<dbReference type="Gene3D" id="3.40.50.300">
    <property type="entry name" value="P-loop containing nucleotide triphosphate hydrolases"/>
    <property type="match status" value="1"/>
</dbReference>
<keyword evidence="5" id="KW-1185">Reference proteome</keyword>
<dbReference type="InterPro" id="IPR027417">
    <property type="entry name" value="P-loop_NTPase"/>
</dbReference>
<evidence type="ECO:0000256" key="1">
    <source>
        <dbReference type="ARBA" id="ARBA00022741"/>
    </source>
</evidence>
<dbReference type="RefSeq" id="XP_032806469.1">
    <property type="nucleotide sequence ID" value="XM_032950578.1"/>
</dbReference>
<evidence type="ECO:0000256" key="3">
    <source>
        <dbReference type="ARBA" id="ARBA00025768"/>
    </source>
</evidence>
<dbReference type="Pfam" id="PF08433">
    <property type="entry name" value="KTI12"/>
    <property type="match status" value="1"/>
</dbReference>
<evidence type="ECO:0000256" key="2">
    <source>
        <dbReference type="ARBA" id="ARBA00022840"/>
    </source>
</evidence>
<reference evidence="6" key="1">
    <citation type="submission" date="2025-08" db="UniProtKB">
        <authorList>
            <consortium name="RefSeq"/>
        </authorList>
    </citation>
    <scope>IDENTIFICATION</scope>
    <source>
        <tissue evidence="6">Sperm</tissue>
    </source>
</reference>
<organism evidence="5 6">
    <name type="scientific">Petromyzon marinus</name>
    <name type="common">Sea lamprey</name>
    <dbReference type="NCBI Taxonomy" id="7757"/>
    <lineage>
        <taxon>Eukaryota</taxon>
        <taxon>Metazoa</taxon>
        <taxon>Chordata</taxon>
        <taxon>Craniata</taxon>
        <taxon>Vertebrata</taxon>
        <taxon>Cyclostomata</taxon>
        <taxon>Hyperoartia</taxon>
        <taxon>Petromyzontiformes</taxon>
        <taxon>Petromyzontidae</taxon>
        <taxon>Petromyzon</taxon>
    </lineage>
</organism>
<dbReference type="AlphaFoldDB" id="A0AAJ7SVW6"/>
<dbReference type="CTD" id="112970"/>
<keyword evidence="2" id="KW-0067">ATP-binding</keyword>
<comment type="similarity">
    <text evidence="3">Belongs to the KTI12 family.</text>
</comment>
<proteinExistence type="inferred from homology"/>
<dbReference type="GO" id="GO:0005524">
    <property type="term" value="F:ATP binding"/>
    <property type="evidence" value="ECO:0007669"/>
    <property type="project" value="UniProtKB-KW"/>
</dbReference>
<sequence length="284" mass="31620">MPLVVMCGLPCSGKTRRALQLESALLLLRAGASGLGGPRVSVVPDASSEVSGGRDLVYGDSSKEKEMRGALKSEVERKINKEDVVIVDSLNYIKGCRYELYCIIKHAQTPHCLIHCDTAAQTCSEWNQQRSAEEQYTQEVFDALVMRFEAPDSRNRWDSPLITVQPLDAFPLEAVCDALFHRKAPVQNQATLNQPLSSTNFLYELDKVTQEVVAAVLNAQKTSVPGDLITIPGAKDKMEMGSSVNMAELRRLRRQFISYTKMHPTENIGHISNMFVQYINKSTK</sequence>
<name>A0AAJ7SVW6_PETMA</name>
<gene>
    <name evidence="6" type="primary">KTI12</name>
</gene>
<dbReference type="InterPro" id="IPR013641">
    <property type="entry name" value="KTI12/PSTK"/>
</dbReference>
<dbReference type="FunFam" id="3.40.50.300:FF:000827">
    <property type="entry name" value="KTI12 chromatin-associated homolog"/>
    <property type="match status" value="1"/>
</dbReference>
<dbReference type="GO" id="GO:0006357">
    <property type="term" value="P:regulation of transcription by RNA polymerase II"/>
    <property type="evidence" value="ECO:0007669"/>
    <property type="project" value="UniProtKB-ARBA"/>
</dbReference>